<dbReference type="Proteomes" id="UP000838763">
    <property type="component" value="Unassembled WGS sequence"/>
</dbReference>
<organism evidence="2 3">
    <name type="scientific">Parascedosporium putredinis</name>
    <dbReference type="NCBI Taxonomy" id="1442378"/>
    <lineage>
        <taxon>Eukaryota</taxon>
        <taxon>Fungi</taxon>
        <taxon>Dikarya</taxon>
        <taxon>Ascomycota</taxon>
        <taxon>Pezizomycotina</taxon>
        <taxon>Sordariomycetes</taxon>
        <taxon>Hypocreomycetidae</taxon>
        <taxon>Microascales</taxon>
        <taxon>Microascaceae</taxon>
        <taxon>Parascedosporium</taxon>
    </lineage>
</organism>
<evidence type="ECO:0000256" key="1">
    <source>
        <dbReference type="SAM" id="MobiDB-lite"/>
    </source>
</evidence>
<gene>
    <name evidence="2" type="ORF">PPNO1_LOCUS4995</name>
</gene>
<protein>
    <submittedName>
        <fullName evidence="2">Uncharacterized protein</fullName>
    </submittedName>
</protein>
<evidence type="ECO:0000313" key="2">
    <source>
        <dbReference type="EMBL" id="CAI4215283.1"/>
    </source>
</evidence>
<dbReference type="EMBL" id="CALLCH030000012">
    <property type="protein sequence ID" value="CAI4215283.1"/>
    <property type="molecule type" value="Genomic_DNA"/>
</dbReference>
<name>A0A9P1H4L4_9PEZI</name>
<reference evidence="2" key="1">
    <citation type="submission" date="2022-11" db="EMBL/GenBank/DDBJ databases">
        <authorList>
            <person name="Scott C."/>
            <person name="Bruce N."/>
        </authorList>
    </citation>
    <scope>NUCLEOTIDE SEQUENCE</scope>
</reference>
<dbReference type="OrthoDB" id="3938544at2759"/>
<evidence type="ECO:0000313" key="3">
    <source>
        <dbReference type="Proteomes" id="UP000838763"/>
    </source>
</evidence>
<comment type="caution">
    <text evidence="2">The sequence shown here is derived from an EMBL/GenBank/DDBJ whole genome shotgun (WGS) entry which is preliminary data.</text>
</comment>
<sequence>MDDQQAALLLGIDLSDSDNAETEAPAESEANKPESRMVQSAETFEEVRRTYRPKVENGEIWKTLQLGPAGVPATKAQGQAVMHAVEELYFLRRYAEAREFLKTALGRGDGGIGGELRAVLEGYEKRCEERLAEQVGGKEC</sequence>
<keyword evidence="3" id="KW-1185">Reference proteome</keyword>
<dbReference type="AlphaFoldDB" id="A0A9P1H4L4"/>
<accession>A0A9P1H4L4</accession>
<feature type="compositionally biased region" description="Acidic residues" evidence="1">
    <location>
        <begin position="15"/>
        <end position="26"/>
    </location>
</feature>
<proteinExistence type="predicted"/>
<feature type="region of interest" description="Disordered" evidence="1">
    <location>
        <begin position="10"/>
        <end position="43"/>
    </location>
</feature>